<protein>
    <submittedName>
        <fullName evidence="1">Uncharacterized protein</fullName>
    </submittedName>
</protein>
<comment type="caution">
    <text evidence="1">The sequence shown here is derived from an EMBL/GenBank/DDBJ whole genome shotgun (WGS) entry which is preliminary data.</text>
</comment>
<dbReference type="AlphaFoldDB" id="A0A433QZJ6"/>
<keyword evidence="2" id="KW-1185">Reference proteome</keyword>
<sequence length="80" mass="9364">MSPPGGCIRVEEMVFLCMLDSRSSNVKTCVDPTDPTYIRCVLNDGRYEHFSWYVQLSKNTNFEQEFQMLYIARKLRISFG</sequence>
<accession>A0A433QZJ6</accession>
<evidence type="ECO:0000313" key="2">
    <source>
        <dbReference type="Proteomes" id="UP000274822"/>
    </source>
</evidence>
<gene>
    <name evidence="1" type="ORF">BC938DRAFT_474278</name>
</gene>
<reference evidence="1 2" key="1">
    <citation type="journal article" date="2018" name="New Phytol.">
        <title>Phylogenomics of Endogonaceae and evolution of mycorrhizas within Mucoromycota.</title>
        <authorList>
            <person name="Chang Y."/>
            <person name="Desiro A."/>
            <person name="Na H."/>
            <person name="Sandor L."/>
            <person name="Lipzen A."/>
            <person name="Clum A."/>
            <person name="Barry K."/>
            <person name="Grigoriev I.V."/>
            <person name="Martin F.M."/>
            <person name="Stajich J.E."/>
            <person name="Smith M.E."/>
            <person name="Bonito G."/>
            <person name="Spatafora J.W."/>
        </authorList>
    </citation>
    <scope>NUCLEOTIDE SEQUENCE [LARGE SCALE GENOMIC DNA]</scope>
    <source>
        <strain evidence="1 2">AD002</strain>
    </source>
</reference>
<proteinExistence type="predicted"/>
<dbReference type="EMBL" id="RBNJ01000177">
    <property type="protein sequence ID" value="RUS35203.1"/>
    <property type="molecule type" value="Genomic_DNA"/>
</dbReference>
<dbReference type="Proteomes" id="UP000274822">
    <property type="component" value="Unassembled WGS sequence"/>
</dbReference>
<name>A0A433QZJ6_9FUNG</name>
<organism evidence="1 2">
    <name type="scientific">Jimgerdemannia flammicorona</name>
    <dbReference type="NCBI Taxonomy" id="994334"/>
    <lineage>
        <taxon>Eukaryota</taxon>
        <taxon>Fungi</taxon>
        <taxon>Fungi incertae sedis</taxon>
        <taxon>Mucoromycota</taxon>
        <taxon>Mucoromycotina</taxon>
        <taxon>Endogonomycetes</taxon>
        <taxon>Endogonales</taxon>
        <taxon>Endogonaceae</taxon>
        <taxon>Jimgerdemannia</taxon>
    </lineage>
</organism>
<evidence type="ECO:0000313" key="1">
    <source>
        <dbReference type="EMBL" id="RUS35203.1"/>
    </source>
</evidence>